<dbReference type="InterPro" id="IPR042265">
    <property type="entry name" value="DPH1/DPH2_3"/>
</dbReference>
<comment type="cofactor">
    <cofactor evidence="1">
        <name>[4Fe-4S] cluster</name>
        <dbReference type="ChEBI" id="CHEBI:49883"/>
    </cofactor>
</comment>
<gene>
    <name evidence="8" type="ORF">BDEG_25387</name>
</gene>
<dbReference type="EMBL" id="DS022306">
    <property type="protein sequence ID" value="OAJ41848.1"/>
    <property type="molecule type" value="Genomic_DNA"/>
</dbReference>
<dbReference type="OrthoDB" id="449241at2759"/>
<dbReference type="GO" id="GO:0005737">
    <property type="term" value="C:cytoplasm"/>
    <property type="evidence" value="ECO:0007669"/>
    <property type="project" value="UniProtKB-SubCell"/>
</dbReference>
<evidence type="ECO:0000256" key="5">
    <source>
        <dbReference type="ARBA" id="ARBA00023004"/>
    </source>
</evidence>
<dbReference type="Pfam" id="PF01866">
    <property type="entry name" value="Diphthamide_syn"/>
    <property type="match status" value="1"/>
</dbReference>
<evidence type="ECO:0000256" key="2">
    <source>
        <dbReference type="ARBA" id="ARBA00005156"/>
    </source>
</evidence>
<dbReference type="AlphaFoldDB" id="A0A177WP04"/>
<dbReference type="Gene3D" id="3.40.50.11860">
    <property type="entry name" value="Diphthamide synthesis DPH1/DPH2 domain 3"/>
    <property type="match status" value="1"/>
</dbReference>
<reference evidence="8 9" key="1">
    <citation type="submission" date="2006-10" db="EMBL/GenBank/DDBJ databases">
        <title>The Genome Sequence of Batrachochytrium dendrobatidis JEL423.</title>
        <authorList>
            <consortium name="The Broad Institute Genome Sequencing Platform"/>
            <person name="Birren B."/>
            <person name="Lander E."/>
            <person name="Galagan J."/>
            <person name="Cuomo C."/>
            <person name="Devon K."/>
            <person name="Jaffe D."/>
            <person name="Butler J."/>
            <person name="Alvarez P."/>
            <person name="Gnerre S."/>
            <person name="Grabherr M."/>
            <person name="Kleber M."/>
            <person name="Mauceli E."/>
            <person name="Brockman W."/>
            <person name="Young S."/>
            <person name="LaButti K."/>
            <person name="Sykes S."/>
            <person name="DeCaprio D."/>
            <person name="Crawford M."/>
            <person name="Koehrsen M."/>
            <person name="Engels R."/>
            <person name="Montgomery P."/>
            <person name="Pearson M."/>
            <person name="Howarth C."/>
            <person name="Larson L."/>
            <person name="White J."/>
            <person name="O'Leary S."/>
            <person name="Kodira C."/>
            <person name="Zeng Q."/>
            <person name="Yandava C."/>
            <person name="Alvarado L."/>
            <person name="Longcore J."/>
            <person name="James T."/>
        </authorList>
    </citation>
    <scope>NUCLEOTIDE SEQUENCE [LARGE SCALE GENOMIC DNA]</scope>
    <source>
        <strain evidence="8 9">JEL423</strain>
    </source>
</reference>
<dbReference type="InterPro" id="IPR010014">
    <property type="entry name" value="DHP2"/>
</dbReference>
<evidence type="ECO:0000256" key="3">
    <source>
        <dbReference type="ARBA" id="ARBA00006179"/>
    </source>
</evidence>
<proteinExistence type="inferred from homology"/>
<accession>A0A177WP04</accession>
<dbReference type="NCBIfam" id="TIGR00322">
    <property type="entry name" value="diphth2_R"/>
    <property type="match status" value="1"/>
</dbReference>
<organism evidence="8 9">
    <name type="scientific">Batrachochytrium dendrobatidis (strain JEL423)</name>
    <dbReference type="NCBI Taxonomy" id="403673"/>
    <lineage>
        <taxon>Eukaryota</taxon>
        <taxon>Fungi</taxon>
        <taxon>Fungi incertae sedis</taxon>
        <taxon>Chytridiomycota</taxon>
        <taxon>Chytridiomycota incertae sedis</taxon>
        <taxon>Chytridiomycetes</taxon>
        <taxon>Rhizophydiales</taxon>
        <taxon>Rhizophydiales incertae sedis</taxon>
        <taxon>Batrachochytrium</taxon>
    </lineage>
</organism>
<dbReference type="Gene3D" id="3.40.50.11840">
    <property type="entry name" value="Diphthamide synthesis DPH1/DPH2 domain 1"/>
    <property type="match status" value="1"/>
</dbReference>
<sequence>MIDYHEKETIERQIETILPCQSLQTTEQLLDTFEVQSTADLIVSLYKNKVCSDPTALSVVVAFQFPDSLLSYSSAVVEHLYEHIGKNIQCKVDLVVLADTTFGSCCVDTVAAEHACVDLIVHYGPSCLSRPASTFPVLVVLEKAPIDIPATVAYFISQFSLDLLQPVLVMYDLAYHHAAQHLAQALAAAGFIHLIWPHIETVYNMPKLDTNDIQHKPSVFKSDLAKYGDARIREMQGQKYILPEGVQIQDVTMFYIGDESLNLTNLMMTHSMCKQVIAYNPVLNTGSVQSGSANKLLMRRYFMVQKAKDADVIGIVVGTLGLASYLPVIENLKRLVLASGKKPYMLALGKPSPAKLGNFLEIDVFVLVACPQNALLETRDFLRPVVTPYELCIALDRNAEWDVSKYQLDLVTVDHQLSDTIHRIAERQMTRTNLDNGDGLDDSDDDQPHFSLVTGAYKQRKQYVSIVCSTDDEPTQGDSSALMARSRDNVISKYTSTSAAAEYLNNRTFQGLEAMVGQTTISDVQDGRRGIARGYINPNVEAKNDDSLDKS</sequence>
<evidence type="ECO:0000256" key="6">
    <source>
        <dbReference type="ARBA" id="ARBA00023014"/>
    </source>
</evidence>
<comment type="similarity">
    <text evidence="3 7">Belongs to the DPH1/DPH2 family. DPH2 subfamily.</text>
</comment>
<dbReference type="SFLD" id="SFLDS00032">
    <property type="entry name" value="Radical_SAM_3-amino-3-carboxyp"/>
    <property type="match status" value="1"/>
</dbReference>
<comment type="function">
    <text evidence="7">Required for the first step of diphthamide biosynthesis, a post-translational modification of histidine which occurs in elongation factor 2. DPH1 and DPH2 transfer a 3-amino-3-carboxypropyl (ACP) group from S-adenosyl-L-methionine (SAM) to a histidine residue, the reaction is assisted by a reduction system comprising DPH3 and a NADH-dependent reductase. Facilitates the reduction of the catalytic iron-sulfur cluster found in the DPH1 subunit.</text>
</comment>
<dbReference type="eggNOG" id="KOG2648">
    <property type="taxonomic scope" value="Eukaryota"/>
</dbReference>
<protein>
    <recommendedName>
        <fullName evidence="7">2-(3-amino-3-carboxypropyl)histidine synthase subunit 2</fullName>
    </recommendedName>
</protein>
<dbReference type="VEuPathDB" id="FungiDB:BDEG_25387"/>
<keyword evidence="6 7" id="KW-0411">Iron-sulfur</keyword>
<dbReference type="GO" id="GO:0051536">
    <property type="term" value="F:iron-sulfur cluster binding"/>
    <property type="evidence" value="ECO:0007669"/>
    <property type="project" value="UniProtKB-KW"/>
</dbReference>
<evidence type="ECO:0000256" key="7">
    <source>
        <dbReference type="RuleBase" id="RU364133"/>
    </source>
</evidence>
<dbReference type="FunFam" id="3.40.50.11860:FF:000001">
    <property type="entry name" value="2-(3-amino-3-carboxypropyl)histidine synthase subunit 2"/>
    <property type="match status" value="1"/>
</dbReference>
<dbReference type="InterPro" id="IPR016435">
    <property type="entry name" value="DPH1/DPH2"/>
</dbReference>
<dbReference type="PANTHER" id="PTHR10762:SF2">
    <property type="entry name" value="2-(3-AMINO-3-CARBOXYPROPYL)HISTIDINE SYNTHASE SUBUNIT 2"/>
    <property type="match status" value="1"/>
</dbReference>
<dbReference type="UniPathway" id="UPA00559"/>
<dbReference type="Proteomes" id="UP000077115">
    <property type="component" value="Unassembled WGS sequence"/>
</dbReference>
<evidence type="ECO:0000313" key="9">
    <source>
        <dbReference type="Proteomes" id="UP000077115"/>
    </source>
</evidence>
<dbReference type="GO" id="GO:0046872">
    <property type="term" value="F:metal ion binding"/>
    <property type="evidence" value="ECO:0007669"/>
    <property type="project" value="UniProtKB-KW"/>
</dbReference>
<reference evidence="8 9" key="2">
    <citation type="submission" date="2016-05" db="EMBL/GenBank/DDBJ databases">
        <title>Lineage-specific infection strategies underlie the spectrum of fungal disease in amphibians.</title>
        <authorList>
            <person name="Cuomo C.A."/>
            <person name="Farrer R.A."/>
            <person name="James T."/>
            <person name="Longcore J."/>
            <person name="Birren B."/>
        </authorList>
    </citation>
    <scope>NUCLEOTIDE SEQUENCE [LARGE SCALE GENOMIC DNA]</scope>
    <source>
        <strain evidence="8 9">JEL423</strain>
    </source>
</reference>
<dbReference type="SFLD" id="SFLDG01121">
    <property type="entry name" value="Diphthamide_biosynthesis"/>
    <property type="match status" value="1"/>
</dbReference>
<evidence type="ECO:0000256" key="4">
    <source>
        <dbReference type="ARBA" id="ARBA00022723"/>
    </source>
</evidence>
<dbReference type="GO" id="GO:0017183">
    <property type="term" value="P:protein histidyl modification to diphthamide"/>
    <property type="evidence" value="ECO:0007669"/>
    <property type="project" value="UniProtKB-UniPathway"/>
</dbReference>
<dbReference type="PANTHER" id="PTHR10762">
    <property type="entry name" value="DIPHTHAMIDE BIOSYNTHESIS PROTEIN"/>
    <property type="match status" value="1"/>
</dbReference>
<evidence type="ECO:0000256" key="1">
    <source>
        <dbReference type="ARBA" id="ARBA00001966"/>
    </source>
</evidence>
<comment type="subcellular location">
    <subcellularLocation>
        <location evidence="7">Cytoplasm</location>
    </subcellularLocation>
</comment>
<dbReference type="STRING" id="403673.A0A177WP04"/>
<keyword evidence="7" id="KW-0963">Cytoplasm</keyword>
<keyword evidence="5 7" id="KW-0408">Iron</keyword>
<evidence type="ECO:0000313" key="8">
    <source>
        <dbReference type="EMBL" id="OAJ41848.1"/>
    </source>
</evidence>
<dbReference type="InterPro" id="IPR042263">
    <property type="entry name" value="DPH1/DPH2_1"/>
</dbReference>
<name>A0A177WP04_BATDL</name>
<comment type="pathway">
    <text evidence="2 7">Protein modification; peptidyl-diphthamide biosynthesis.</text>
</comment>
<keyword evidence="4 7" id="KW-0479">Metal-binding</keyword>
<dbReference type="GO" id="GO:0090560">
    <property type="term" value="F:2-(3-amino-3-carboxypropyl)histidine synthase activity"/>
    <property type="evidence" value="ECO:0007669"/>
    <property type="project" value="InterPro"/>
</dbReference>
<dbReference type="NCBIfam" id="TIGR00272">
    <property type="entry name" value="DPH2"/>
    <property type="match status" value="1"/>
</dbReference>